<dbReference type="InterPro" id="IPR007110">
    <property type="entry name" value="Ig-like_dom"/>
</dbReference>
<dbReference type="GO" id="GO:0050808">
    <property type="term" value="P:synapse organization"/>
    <property type="evidence" value="ECO:0007669"/>
    <property type="project" value="TreeGrafter"/>
</dbReference>
<dbReference type="GO" id="GO:0005886">
    <property type="term" value="C:plasma membrane"/>
    <property type="evidence" value="ECO:0007669"/>
    <property type="project" value="TreeGrafter"/>
</dbReference>
<evidence type="ECO:0000259" key="2">
    <source>
        <dbReference type="PROSITE" id="PS50835"/>
    </source>
</evidence>
<dbReference type="Proteomes" id="UP000007151">
    <property type="component" value="Unassembled WGS sequence"/>
</dbReference>
<dbReference type="EMBL" id="AGBW02011980">
    <property type="protein sequence ID" value="OWR45841.1"/>
    <property type="molecule type" value="Genomic_DNA"/>
</dbReference>
<organism evidence="4 5">
    <name type="scientific">Danaus plexippus plexippus</name>
    <dbReference type="NCBI Taxonomy" id="278856"/>
    <lineage>
        <taxon>Eukaryota</taxon>
        <taxon>Metazoa</taxon>
        <taxon>Ecdysozoa</taxon>
        <taxon>Arthropoda</taxon>
        <taxon>Hexapoda</taxon>
        <taxon>Insecta</taxon>
        <taxon>Pterygota</taxon>
        <taxon>Neoptera</taxon>
        <taxon>Endopterygota</taxon>
        <taxon>Lepidoptera</taxon>
        <taxon>Glossata</taxon>
        <taxon>Ditrysia</taxon>
        <taxon>Papilionoidea</taxon>
        <taxon>Nymphalidae</taxon>
        <taxon>Danainae</taxon>
        <taxon>Danaini</taxon>
        <taxon>Danaina</taxon>
        <taxon>Danaus</taxon>
        <taxon>Danaus</taxon>
    </lineage>
</organism>
<feature type="domain" description="Ig-like" evidence="2">
    <location>
        <begin position="22"/>
        <end position="103"/>
    </location>
</feature>
<dbReference type="Pfam" id="PF00041">
    <property type="entry name" value="fn3"/>
    <property type="match status" value="1"/>
</dbReference>
<dbReference type="InterPro" id="IPR013098">
    <property type="entry name" value="Ig_I-set"/>
</dbReference>
<dbReference type="GO" id="GO:0008046">
    <property type="term" value="F:axon guidance receptor activity"/>
    <property type="evidence" value="ECO:0007669"/>
    <property type="project" value="TreeGrafter"/>
</dbReference>
<dbReference type="Gene3D" id="2.60.40.10">
    <property type="entry name" value="Immunoglobulins"/>
    <property type="match status" value="3"/>
</dbReference>
<dbReference type="STRING" id="278856.A0A212EWJ3"/>
<dbReference type="eggNOG" id="KOG3510">
    <property type="taxonomic scope" value="Eukaryota"/>
</dbReference>
<dbReference type="InterPro" id="IPR036179">
    <property type="entry name" value="Ig-like_dom_sf"/>
</dbReference>
<dbReference type="SMART" id="SM00408">
    <property type="entry name" value="IGc2"/>
    <property type="match status" value="1"/>
</dbReference>
<evidence type="ECO:0000313" key="4">
    <source>
        <dbReference type="EMBL" id="OWR45841.1"/>
    </source>
</evidence>
<dbReference type="InterPro" id="IPR003961">
    <property type="entry name" value="FN3_dom"/>
</dbReference>
<evidence type="ECO:0000313" key="5">
    <source>
        <dbReference type="Proteomes" id="UP000007151"/>
    </source>
</evidence>
<feature type="domain" description="Ig-like" evidence="2">
    <location>
        <begin position="110"/>
        <end position="199"/>
    </location>
</feature>
<dbReference type="Pfam" id="PF13927">
    <property type="entry name" value="Ig_3"/>
    <property type="match status" value="1"/>
</dbReference>
<keyword evidence="5" id="KW-1185">Reference proteome</keyword>
<dbReference type="InterPro" id="IPR003598">
    <property type="entry name" value="Ig_sub2"/>
</dbReference>
<dbReference type="GO" id="GO:0030424">
    <property type="term" value="C:axon"/>
    <property type="evidence" value="ECO:0007669"/>
    <property type="project" value="TreeGrafter"/>
</dbReference>
<dbReference type="InParanoid" id="A0A212EWJ3"/>
<dbReference type="GO" id="GO:0043025">
    <property type="term" value="C:neuronal cell body"/>
    <property type="evidence" value="ECO:0007669"/>
    <property type="project" value="TreeGrafter"/>
</dbReference>
<protein>
    <submittedName>
        <fullName evidence="4">Lachesin</fullName>
    </submittedName>
</protein>
<dbReference type="PANTHER" id="PTHR45080">
    <property type="entry name" value="CONTACTIN 5"/>
    <property type="match status" value="1"/>
</dbReference>
<dbReference type="KEGG" id="dpl:KGM_212543B"/>
<dbReference type="InterPro" id="IPR036116">
    <property type="entry name" value="FN3_sf"/>
</dbReference>
<reference evidence="4 5" key="1">
    <citation type="journal article" date="2011" name="Cell">
        <title>The monarch butterfly genome yields insights into long-distance migration.</title>
        <authorList>
            <person name="Zhan S."/>
            <person name="Merlin C."/>
            <person name="Boore J.L."/>
            <person name="Reppert S.M."/>
        </authorList>
    </citation>
    <scope>NUCLEOTIDE SEQUENCE [LARGE SCALE GENOMIC DNA]</scope>
    <source>
        <strain evidence="4">F-2</strain>
    </source>
</reference>
<feature type="domain" description="Fibronectin type-III" evidence="3">
    <location>
        <begin position="207"/>
        <end position="319"/>
    </location>
</feature>
<keyword evidence="1" id="KW-0393">Immunoglobulin domain</keyword>
<dbReference type="InterPro" id="IPR050958">
    <property type="entry name" value="Cell_Adh-Cytoskel_Orgn"/>
</dbReference>
<dbReference type="PROSITE" id="PS50835">
    <property type="entry name" value="IG_LIKE"/>
    <property type="match status" value="2"/>
</dbReference>
<dbReference type="CDD" id="cd00063">
    <property type="entry name" value="FN3"/>
    <property type="match status" value="1"/>
</dbReference>
<accession>A0A212EWJ3</accession>
<dbReference type="AlphaFoldDB" id="A0A212EWJ3"/>
<dbReference type="PANTHER" id="PTHR45080:SF4">
    <property type="entry name" value="GH03113P"/>
    <property type="match status" value="1"/>
</dbReference>
<dbReference type="Pfam" id="PF07679">
    <property type="entry name" value="I-set"/>
    <property type="match status" value="1"/>
</dbReference>
<evidence type="ECO:0000256" key="1">
    <source>
        <dbReference type="ARBA" id="ARBA00023319"/>
    </source>
</evidence>
<evidence type="ECO:0000259" key="3">
    <source>
        <dbReference type="PROSITE" id="PS50853"/>
    </source>
</evidence>
<dbReference type="PROSITE" id="PS50853">
    <property type="entry name" value="FN3"/>
    <property type="match status" value="1"/>
</dbReference>
<proteinExistence type="predicted"/>
<gene>
    <name evidence="4" type="ORF">KGM_212543B</name>
</gene>
<dbReference type="InterPro" id="IPR013783">
    <property type="entry name" value="Ig-like_fold"/>
</dbReference>
<sequence length="380" mass="42340">VIRPEPLGPVRQTHAIKVQYAPIVRTIPEEGYLEVKKGEYVDIGCEATGTPTPIVNWKKNGESMALLEHRSRIRFRAEHRLLAGVYECTATNGVGDPMTAAITVIIQDAPVVTTSRSFVHTAIGLRAVLASKLEFAAPPARTAWYRDGKPVRTDDRIIIMVKDNVHQLIFRSVRKSDFGNYTFRAENSLGMADVSFKLTGVPNTASFKVDPSLNKADATSYTLLWEVDSYSNIIEYNLWLRPYYGRPATTESDFITTETPNVWSKIVVPGDSNEGPIHSAAYSVRGLTPSTVYEAVVTSRNRFGWSKPSAVLHFATEPGAGKILLSTSDYTDFTPILEDPEPQQLYNITQAQVFERFNELSNSSRREKISLTSRSMAFLI</sequence>
<comment type="caution">
    <text evidence="4">The sequence shown here is derived from an EMBL/GenBank/DDBJ whole genome shotgun (WGS) entry which is preliminary data.</text>
</comment>
<dbReference type="SUPFAM" id="SSF48726">
    <property type="entry name" value="Immunoglobulin"/>
    <property type="match status" value="2"/>
</dbReference>
<dbReference type="GO" id="GO:0007156">
    <property type="term" value="P:homophilic cell adhesion via plasma membrane adhesion molecules"/>
    <property type="evidence" value="ECO:0007669"/>
    <property type="project" value="TreeGrafter"/>
</dbReference>
<feature type="non-terminal residue" evidence="4">
    <location>
        <position position="1"/>
    </location>
</feature>
<dbReference type="SUPFAM" id="SSF49265">
    <property type="entry name" value="Fibronectin type III"/>
    <property type="match status" value="1"/>
</dbReference>
<name>A0A212EWJ3_DANPL</name>